<dbReference type="EMBL" id="ML986502">
    <property type="protein sequence ID" value="KAF2274558.1"/>
    <property type="molecule type" value="Genomic_DNA"/>
</dbReference>
<gene>
    <name evidence="2" type="ORF">EI97DRAFT_444031</name>
</gene>
<evidence type="ECO:0000256" key="1">
    <source>
        <dbReference type="SAM" id="MobiDB-lite"/>
    </source>
</evidence>
<name>A0A6A6JEZ6_WESOR</name>
<organism evidence="2 3">
    <name type="scientific">Westerdykella ornata</name>
    <dbReference type="NCBI Taxonomy" id="318751"/>
    <lineage>
        <taxon>Eukaryota</taxon>
        <taxon>Fungi</taxon>
        <taxon>Dikarya</taxon>
        <taxon>Ascomycota</taxon>
        <taxon>Pezizomycotina</taxon>
        <taxon>Dothideomycetes</taxon>
        <taxon>Pleosporomycetidae</taxon>
        <taxon>Pleosporales</taxon>
        <taxon>Sporormiaceae</taxon>
        <taxon>Westerdykella</taxon>
    </lineage>
</organism>
<dbReference type="GeneID" id="54553045"/>
<dbReference type="RefSeq" id="XP_033652097.1">
    <property type="nucleotide sequence ID" value="XM_033799870.1"/>
</dbReference>
<reference evidence="2" key="1">
    <citation type="journal article" date="2020" name="Stud. Mycol.">
        <title>101 Dothideomycetes genomes: a test case for predicting lifestyles and emergence of pathogens.</title>
        <authorList>
            <person name="Haridas S."/>
            <person name="Albert R."/>
            <person name="Binder M."/>
            <person name="Bloem J."/>
            <person name="Labutti K."/>
            <person name="Salamov A."/>
            <person name="Andreopoulos B."/>
            <person name="Baker S."/>
            <person name="Barry K."/>
            <person name="Bills G."/>
            <person name="Bluhm B."/>
            <person name="Cannon C."/>
            <person name="Castanera R."/>
            <person name="Culley D."/>
            <person name="Daum C."/>
            <person name="Ezra D."/>
            <person name="Gonzalez J."/>
            <person name="Henrissat B."/>
            <person name="Kuo A."/>
            <person name="Liang C."/>
            <person name="Lipzen A."/>
            <person name="Lutzoni F."/>
            <person name="Magnuson J."/>
            <person name="Mondo S."/>
            <person name="Nolan M."/>
            <person name="Ohm R."/>
            <person name="Pangilinan J."/>
            <person name="Park H.-J."/>
            <person name="Ramirez L."/>
            <person name="Alfaro M."/>
            <person name="Sun H."/>
            <person name="Tritt A."/>
            <person name="Yoshinaga Y."/>
            <person name="Zwiers L.-H."/>
            <person name="Turgeon B."/>
            <person name="Goodwin S."/>
            <person name="Spatafora J."/>
            <person name="Crous P."/>
            <person name="Grigoriev I."/>
        </authorList>
    </citation>
    <scope>NUCLEOTIDE SEQUENCE</scope>
    <source>
        <strain evidence="2">CBS 379.55</strain>
    </source>
</reference>
<evidence type="ECO:0000313" key="2">
    <source>
        <dbReference type="EMBL" id="KAF2274558.1"/>
    </source>
</evidence>
<evidence type="ECO:0000313" key="3">
    <source>
        <dbReference type="Proteomes" id="UP000800097"/>
    </source>
</evidence>
<proteinExistence type="predicted"/>
<accession>A0A6A6JEZ6</accession>
<protein>
    <submittedName>
        <fullName evidence="2">Uncharacterized protein</fullName>
    </submittedName>
</protein>
<feature type="region of interest" description="Disordered" evidence="1">
    <location>
        <begin position="1"/>
        <end position="32"/>
    </location>
</feature>
<feature type="compositionally biased region" description="Basic and acidic residues" evidence="1">
    <location>
        <begin position="1"/>
        <end position="14"/>
    </location>
</feature>
<dbReference type="AlphaFoldDB" id="A0A6A6JEZ6"/>
<keyword evidence="3" id="KW-1185">Reference proteome</keyword>
<sequence>MDIKSEISRRKDYDTTASNTNEPALESHEAGIPHALKTSLKVRPLERKFSPTTPQPHCHPHPHPHPPCESLLVYIVYPRTHVSLRPQRGCLWAAQLASRTHVLRSCKCCVAMVERGSTPPVGLPTSQKAGGVGAVMAPANGEGQGDWGQFGCWDGKGDGRNK</sequence>
<dbReference type="Proteomes" id="UP000800097">
    <property type="component" value="Unassembled WGS sequence"/>
</dbReference>